<feature type="transmembrane region" description="Helical" evidence="4">
    <location>
        <begin position="310"/>
        <end position="330"/>
    </location>
</feature>
<feature type="transmembrane region" description="Helical" evidence="4">
    <location>
        <begin position="336"/>
        <end position="357"/>
    </location>
</feature>
<dbReference type="GO" id="GO:0012505">
    <property type="term" value="C:endomembrane system"/>
    <property type="evidence" value="ECO:0007669"/>
    <property type="project" value="UniProtKB-SubCell"/>
</dbReference>
<dbReference type="OrthoDB" id="9811798at2"/>
<feature type="transmembrane region" description="Helical" evidence="4">
    <location>
        <begin position="369"/>
        <end position="389"/>
    </location>
</feature>
<dbReference type="STRING" id="999627.SAMN05216236_108115"/>
<dbReference type="PANTHER" id="PTHR43373:SF1">
    <property type="entry name" value="NA(+)_H(+) ANTIPORTER SUBUNIT A"/>
    <property type="match status" value="1"/>
</dbReference>
<feature type="transmembrane region" description="Helical" evidence="4">
    <location>
        <begin position="280"/>
        <end position="298"/>
    </location>
</feature>
<reference evidence="6 7" key="1">
    <citation type="submission" date="2016-10" db="EMBL/GenBank/DDBJ databases">
        <authorList>
            <person name="de Groot N.N."/>
        </authorList>
    </citation>
    <scope>NUCLEOTIDE SEQUENCE [LARGE SCALE GENOMIC DNA]</scope>
    <source>
        <strain evidence="6 7">CGMCC 1.10959</strain>
    </source>
</reference>
<feature type="transmembrane region" description="Helical" evidence="4">
    <location>
        <begin position="111"/>
        <end position="131"/>
    </location>
</feature>
<dbReference type="eggNOG" id="COG0651">
    <property type="taxonomic scope" value="Bacteria"/>
</dbReference>
<evidence type="ECO:0000256" key="4">
    <source>
        <dbReference type="SAM" id="Phobius"/>
    </source>
</evidence>
<evidence type="ECO:0000256" key="3">
    <source>
        <dbReference type="RuleBase" id="RU000320"/>
    </source>
</evidence>
<dbReference type="Pfam" id="PF00361">
    <property type="entry name" value="Proton_antipo_M"/>
    <property type="match status" value="1"/>
</dbReference>
<accession>A0A1I7B3F4</accession>
<dbReference type="RefSeq" id="WP_027263572.1">
    <property type="nucleotide sequence ID" value="NZ_FPAW01000008.1"/>
</dbReference>
<dbReference type="EMBL" id="FPAW01000008">
    <property type="protein sequence ID" value="SFT81675.1"/>
    <property type="molecule type" value="Genomic_DNA"/>
</dbReference>
<feature type="transmembrane region" description="Helical" evidence="4">
    <location>
        <begin position="409"/>
        <end position="433"/>
    </location>
</feature>
<dbReference type="PRINTS" id="PR01434">
    <property type="entry name" value="NADHDHGNASE5"/>
</dbReference>
<feature type="transmembrane region" description="Helical" evidence="4">
    <location>
        <begin position="245"/>
        <end position="268"/>
    </location>
</feature>
<evidence type="ECO:0000256" key="2">
    <source>
        <dbReference type="ARBA" id="ARBA00004127"/>
    </source>
</evidence>
<dbReference type="AlphaFoldDB" id="A0A1I7B3F4"/>
<organism evidence="6 7">
    <name type="scientific">Sedimentitalea nanhaiensis</name>
    <dbReference type="NCBI Taxonomy" id="999627"/>
    <lineage>
        <taxon>Bacteria</taxon>
        <taxon>Pseudomonadati</taxon>
        <taxon>Pseudomonadota</taxon>
        <taxon>Alphaproteobacteria</taxon>
        <taxon>Rhodobacterales</taxon>
        <taxon>Paracoccaceae</taxon>
        <taxon>Sedimentitalea</taxon>
    </lineage>
</organism>
<keyword evidence="4" id="KW-1133">Transmembrane helix</keyword>
<protein>
    <submittedName>
        <fullName evidence="6">Multisubunit sodium/proton antiporter, MrpD subunit</fullName>
    </submittedName>
</protein>
<feature type="transmembrane region" description="Helical" evidence="4">
    <location>
        <begin position="33"/>
        <end position="51"/>
    </location>
</feature>
<comment type="subcellular location">
    <subcellularLocation>
        <location evidence="2">Endomembrane system</location>
        <topology evidence="2">Multi-pass membrane protein</topology>
    </subcellularLocation>
    <subcellularLocation>
        <location evidence="3">Membrane</location>
        <topology evidence="3">Multi-pass membrane protein</topology>
    </subcellularLocation>
</comment>
<name>A0A1I7B3F4_9RHOB</name>
<feature type="transmembrane region" description="Helical" evidence="4">
    <location>
        <begin position="79"/>
        <end position="99"/>
    </location>
</feature>
<sequence length="494" mass="52171">MDTNTAILACMLIPALAAIGNLVLRDSPNLRDGMTLVAAILTFGSVLNILYNEGNGTTEPLVLFSVMPGLDLAFNVEPLGLLFAIVASGLWIVTHLYGVGYMRGNNEDNHARFFCFFSVAISTTMGIAFSANMFTLFLFYEALTLSTFPLVAHKGTPEATAGARTYLGILIGTSIGLQLVAVIWTWTITGTLDFTKGGILEGHIAGPMVAVLLALYAFGVGKAALMPFHRWLPAAMVAPTPVSALLHAVAVVKAGVFTMLKVGIYIFGIDFLAETGASEWLMWLAAFSIVAASIVAMTKDNLKARLAYSTVSQLSYITLGMALATSMGVLGGGMHIAMHAMGKITLFMCAGSIYVAVHKTEISQMTGLGRVMPITFGAFLIGALSIIGLPPLGGSWSKWLLVMGAADTGQWVMIVVLMVSSLLNVAYLLSIVGRGFFLPNPEIAAGAKSAEAGVLVWLPPALTAFGCLVLFFYAGDIQTFLMPLVAETGVSNGQ</sequence>
<dbReference type="GO" id="GO:0016020">
    <property type="term" value="C:membrane"/>
    <property type="evidence" value="ECO:0007669"/>
    <property type="project" value="UniProtKB-SubCell"/>
</dbReference>
<evidence type="ECO:0000256" key="1">
    <source>
        <dbReference type="ARBA" id="ARBA00002378"/>
    </source>
</evidence>
<feature type="domain" description="NADH:quinone oxidoreductase/Mrp antiporter transmembrane" evidence="5">
    <location>
        <begin position="130"/>
        <end position="423"/>
    </location>
</feature>
<evidence type="ECO:0000259" key="5">
    <source>
        <dbReference type="Pfam" id="PF00361"/>
    </source>
</evidence>
<keyword evidence="4" id="KW-0472">Membrane</keyword>
<evidence type="ECO:0000313" key="7">
    <source>
        <dbReference type="Proteomes" id="UP000182466"/>
    </source>
</evidence>
<gene>
    <name evidence="6" type="ORF">SAMN05216236_108115</name>
</gene>
<feature type="transmembrane region" description="Helical" evidence="4">
    <location>
        <begin position="454"/>
        <end position="474"/>
    </location>
</feature>
<feature type="transmembrane region" description="Helical" evidence="4">
    <location>
        <begin position="6"/>
        <end position="24"/>
    </location>
</feature>
<feature type="transmembrane region" description="Helical" evidence="4">
    <location>
        <begin position="204"/>
        <end position="225"/>
    </location>
</feature>
<keyword evidence="3 4" id="KW-0812">Transmembrane</keyword>
<dbReference type="Proteomes" id="UP000182466">
    <property type="component" value="Unassembled WGS sequence"/>
</dbReference>
<keyword evidence="7" id="KW-1185">Reference proteome</keyword>
<dbReference type="InterPro" id="IPR001750">
    <property type="entry name" value="ND/Mrp_TM"/>
</dbReference>
<evidence type="ECO:0000313" key="6">
    <source>
        <dbReference type="EMBL" id="SFT81675.1"/>
    </source>
</evidence>
<comment type="function">
    <text evidence="1">NDH-1 shuttles electrons from NADH, via FMN and iron-sulfur (Fe-S) centers, to quinones in the respiratory chain. The immediate electron acceptor for the enzyme in this species is believed to be ubiquinone. Couples the redox reaction to proton translocation (for every two electrons transferred, four hydrogen ions are translocated across the cytoplasmic membrane), and thus conserves the redox energy in a proton gradient.</text>
</comment>
<feature type="transmembrane region" description="Helical" evidence="4">
    <location>
        <begin position="165"/>
        <end position="184"/>
    </location>
</feature>
<feature type="transmembrane region" description="Helical" evidence="4">
    <location>
        <begin position="137"/>
        <end position="153"/>
    </location>
</feature>
<dbReference type="InterPro" id="IPR050616">
    <property type="entry name" value="CPA3_Na-H_Antiporter_A"/>
</dbReference>
<dbReference type="PANTHER" id="PTHR43373">
    <property type="entry name" value="NA(+)/H(+) ANTIPORTER SUBUNIT"/>
    <property type="match status" value="1"/>
</dbReference>
<proteinExistence type="predicted"/>